<evidence type="ECO:0000256" key="4">
    <source>
        <dbReference type="SAM" id="MobiDB-lite"/>
    </source>
</evidence>
<sequence>MTSDLSLQDFPGDTFLHVSLEQIVPNPQQPRKHFPQKSLQELAQSIRVQGVLQPLVVRTHPSLENRYELVAGERRWRALKQLEVYDVPVVLKKVSDDEMLEVSLLENIQRENLTIIEEAQSYQDLLQIHNYTQEELAKRIGKDRSTIANLMRLLQLPSALKNDLETGRITSGHARAILALPGAAFQLEMRQSLLRHSWSVRETERQVRKKLDILSVGQEEEEENDAGSDSSETQVSKSGEDIQLHNLEEELQRHLGTRVEIKFREGKGQIKIDYFSLEEFDRLYDFLISS</sequence>
<dbReference type="InterPro" id="IPR050336">
    <property type="entry name" value="Chromosome_partition/occlusion"/>
</dbReference>
<protein>
    <recommendedName>
        <fullName evidence="5">HTH cro/C1-type domain-containing protein</fullName>
    </recommendedName>
</protein>
<proteinExistence type="inferred from homology"/>
<comment type="similarity">
    <text evidence="1">Belongs to the ParB family.</text>
</comment>
<dbReference type="PANTHER" id="PTHR33375">
    <property type="entry name" value="CHROMOSOME-PARTITIONING PROTEIN PARB-RELATED"/>
    <property type="match status" value="1"/>
</dbReference>
<dbReference type="EMBL" id="UINC01001775">
    <property type="protein sequence ID" value="SUZ88547.1"/>
    <property type="molecule type" value="Genomic_DNA"/>
</dbReference>
<dbReference type="Pfam" id="PF23552">
    <property type="entry name" value="ParB_C"/>
    <property type="match status" value="1"/>
</dbReference>
<dbReference type="AlphaFoldDB" id="A0A381RFB5"/>
<dbReference type="FunFam" id="1.10.10.2830:FF:000001">
    <property type="entry name" value="Chromosome partitioning protein ParB"/>
    <property type="match status" value="1"/>
</dbReference>
<dbReference type="PROSITE" id="PS50943">
    <property type="entry name" value="HTH_CROC1"/>
    <property type="match status" value="1"/>
</dbReference>
<feature type="compositionally biased region" description="Polar residues" evidence="4">
    <location>
        <begin position="227"/>
        <end position="237"/>
    </location>
</feature>
<evidence type="ECO:0000259" key="5">
    <source>
        <dbReference type="PROSITE" id="PS50943"/>
    </source>
</evidence>
<name>A0A381RFB5_9ZZZZ</name>
<dbReference type="PANTHER" id="PTHR33375:SF1">
    <property type="entry name" value="CHROMOSOME-PARTITIONING PROTEIN PARB-RELATED"/>
    <property type="match status" value="1"/>
</dbReference>
<evidence type="ECO:0000313" key="6">
    <source>
        <dbReference type="EMBL" id="SUZ88547.1"/>
    </source>
</evidence>
<dbReference type="CDD" id="cd16393">
    <property type="entry name" value="SPO0J_N"/>
    <property type="match status" value="1"/>
</dbReference>
<dbReference type="FunFam" id="3.90.1530.30:FF:000001">
    <property type="entry name" value="Chromosome partitioning protein ParB"/>
    <property type="match status" value="1"/>
</dbReference>
<dbReference type="InterPro" id="IPR036086">
    <property type="entry name" value="ParB/Sulfiredoxin_sf"/>
</dbReference>
<dbReference type="SUPFAM" id="SSF110849">
    <property type="entry name" value="ParB/Sulfiredoxin"/>
    <property type="match status" value="1"/>
</dbReference>
<keyword evidence="2" id="KW-0159">Chromosome partition</keyword>
<dbReference type="InterPro" id="IPR001387">
    <property type="entry name" value="Cro/C1-type_HTH"/>
</dbReference>
<dbReference type="Pfam" id="PF02195">
    <property type="entry name" value="ParB_N"/>
    <property type="match status" value="1"/>
</dbReference>
<dbReference type="NCBIfam" id="TIGR00180">
    <property type="entry name" value="parB_part"/>
    <property type="match status" value="1"/>
</dbReference>
<evidence type="ECO:0000256" key="3">
    <source>
        <dbReference type="ARBA" id="ARBA00023125"/>
    </source>
</evidence>
<reference evidence="6" key="1">
    <citation type="submission" date="2018-05" db="EMBL/GenBank/DDBJ databases">
        <authorList>
            <person name="Lanie J.A."/>
            <person name="Ng W.-L."/>
            <person name="Kazmierczak K.M."/>
            <person name="Andrzejewski T.M."/>
            <person name="Davidsen T.M."/>
            <person name="Wayne K.J."/>
            <person name="Tettelin H."/>
            <person name="Glass J.I."/>
            <person name="Rusch D."/>
            <person name="Podicherti R."/>
            <person name="Tsui H.-C.T."/>
            <person name="Winkler M.E."/>
        </authorList>
    </citation>
    <scope>NUCLEOTIDE SEQUENCE</scope>
</reference>
<organism evidence="6">
    <name type="scientific">marine metagenome</name>
    <dbReference type="NCBI Taxonomy" id="408172"/>
    <lineage>
        <taxon>unclassified sequences</taxon>
        <taxon>metagenomes</taxon>
        <taxon>ecological metagenomes</taxon>
    </lineage>
</organism>
<keyword evidence="3" id="KW-0238">DNA-binding</keyword>
<dbReference type="Gene3D" id="1.10.10.2830">
    <property type="match status" value="1"/>
</dbReference>
<evidence type="ECO:0000256" key="2">
    <source>
        <dbReference type="ARBA" id="ARBA00022829"/>
    </source>
</evidence>
<evidence type="ECO:0000256" key="1">
    <source>
        <dbReference type="ARBA" id="ARBA00006295"/>
    </source>
</evidence>
<dbReference type="GO" id="GO:0005694">
    <property type="term" value="C:chromosome"/>
    <property type="evidence" value="ECO:0007669"/>
    <property type="project" value="TreeGrafter"/>
</dbReference>
<feature type="region of interest" description="Disordered" evidence="4">
    <location>
        <begin position="217"/>
        <end position="241"/>
    </location>
</feature>
<dbReference type="SMART" id="SM00470">
    <property type="entry name" value="ParB"/>
    <property type="match status" value="1"/>
</dbReference>
<dbReference type="SUPFAM" id="SSF109709">
    <property type="entry name" value="KorB DNA-binding domain-like"/>
    <property type="match status" value="1"/>
</dbReference>
<dbReference type="InterPro" id="IPR004437">
    <property type="entry name" value="ParB/RepB/Spo0J"/>
</dbReference>
<accession>A0A381RFB5</accession>
<dbReference type="InterPro" id="IPR057240">
    <property type="entry name" value="ParB_dimer_C"/>
</dbReference>
<gene>
    <name evidence="6" type="ORF">METZ01_LOCUS41401</name>
</gene>
<dbReference type="InterPro" id="IPR003115">
    <property type="entry name" value="ParB_N"/>
</dbReference>
<dbReference type="Pfam" id="PF17762">
    <property type="entry name" value="HTH_ParB"/>
    <property type="match status" value="1"/>
</dbReference>
<dbReference type="GO" id="GO:0003677">
    <property type="term" value="F:DNA binding"/>
    <property type="evidence" value="ECO:0007669"/>
    <property type="project" value="UniProtKB-KW"/>
</dbReference>
<dbReference type="InterPro" id="IPR041468">
    <property type="entry name" value="HTH_ParB/Spo0J"/>
</dbReference>
<feature type="domain" description="HTH cro/C1-type" evidence="5">
    <location>
        <begin position="129"/>
        <end position="150"/>
    </location>
</feature>
<dbReference type="GO" id="GO:0007059">
    <property type="term" value="P:chromosome segregation"/>
    <property type="evidence" value="ECO:0007669"/>
    <property type="project" value="UniProtKB-KW"/>
</dbReference>
<dbReference type="Gene3D" id="3.90.1530.30">
    <property type="match status" value="1"/>
</dbReference>